<protein>
    <submittedName>
        <fullName evidence="1">Uncharacterized protein</fullName>
    </submittedName>
</protein>
<dbReference type="AlphaFoldDB" id="A0A016UW46"/>
<reference evidence="2" key="1">
    <citation type="journal article" date="2015" name="Nat. Genet.">
        <title>The genome and transcriptome of the zoonotic hookworm Ancylostoma ceylanicum identify infection-specific gene families.</title>
        <authorList>
            <person name="Schwarz E.M."/>
            <person name="Hu Y."/>
            <person name="Antoshechkin I."/>
            <person name="Miller M.M."/>
            <person name="Sternberg P.W."/>
            <person name="Aroian R.V."/>
        </authorList>
    </citation>
    <scope>NUCLEOTIDE SEQUENCE</scope>
    <source>
        <strain evidence="2">HY135</strain>
    </source>
</reference>
<evidence type="ECO:0000313" key="1">
    <source>
        <dbReference type="EMBL" id="EYC18683.1"/>
    </source>
</evidence>
<sequence length="104" mass="11567">MYFDYILTVDMAEIRGLLITRVRSLPAPSTFLLWFPKSCLVKTSDADVGQGADRATMGYAIFESGILASACLTPFCFLGSLTRLLSKLPLYWTLRMGGWFCAIL</sequence>
<accession>A0A016UW46</accession>
<dbReference type="Proteomes" id="UP000024635">
    <property type="component" value="Unassembled WGS sequence"/>
</dbReference>
<keyword evidence="2" id="KW-1185">Reference proteome</keyword>
<name>A0A016UW46_9BILA</name>
<gene>
    <name evidence="1" type="primary">Acey_s0026.g1310</name>
    <name evidence="1" type="ORF">Y032_0026g1310</name>
</gene>
<organism evidence="1 2">
    <name type="scientific">Ancylostoma ceylanicum</name>
    <dbReference type="NCBI Taxonomy" id="53326"/>
    <lineage>
        <taxon>Eukaryota</taxon>
        <taxon>Metazoa</taxon>
        <taxon>Ecdysozoa</taxon>
        <taxon>Nematoda</taxon>
        <taxon>Chromadorea</taxon>
        <taxon>Rhabditida</taxon>
        <taxon>Rhabditina</taxon>
        <taxon>Rhabditomorpha</taxon>
        <taxon>Strongyloidea</taxon>
        <taxon>Ancylostomatidae</taxon>
        <taxon>Ancylostomatinae</taxon>
        <taxon>Ancylostoma</taxon>
    </lineage>
</organism>
<proteinExistence type="predicted"/>
<comment type="caution">
    <text evidence="1">The sequence shown here is derived from an EMBL/GenBank/DDBJ whole genome shotgun (WGS) entry which is preliminary data.</text>
</comment>
<dbReference type="EMBL" id="JARK01001362">
    <property type="protein sequence ID" value="EYC18683.1"/>
    <property type="molecule type" value="Genomic_DNA"/>
</dbReference>
<evidence type="ECO:0000313" key="2">
    <source>
        <dbReference type="Proteomes" id="UP000024635"/>
    </source>
</evidence>